<feature type="binding site" evidence="6">
    <location>
        <position position="125"/>
    </location>
    <ligand>
        <name>[4Fe-4S] cluster</name>
        <dbReference type="ChEBI" id="CHEBI:49883"/>
        <note>4Fe-4S-S-AdoMet</note>
    </ligand>
</feature>
<evidence type="ECO:0000256" key="3">
    <source>
        <dbReference type="ARBA" id="ARBA00022723"/>
    </source>
</evidence>
<dbReference type="InterPro" id="IPR027596">
    <property type="entry name" value="AmmeMemoSam_rS"/>
</dbReference>
<dbReference type="PANTHER" id="PTHR30352">
    <property type="entry name" value="PYRUVATE FORMATE-LYASE-ACTIVATING ENZYME"/>
    <property type="match status" value="1"/>
</dbReference>
<evidence type="ECO:0000256" key="1">
    <source>
        <dbReference type="ARBA" id="ARBA00022485"/>
    </source>
</evidence>
<dbReference type="Gene3D" id="3.20.20.70">
    <property type="entry name" value="Aldolase class I"/>
    <property type="match status" value="1"/>
</dbReference>
<evidence type="ECO:0000256" key="6">
    <source>
        <dbReference type="PIRSR" id="PIRSR004869-50"/>
    </source>
</evidence>
<dbReference type="AlphaFoldDB" id="A0A660SEG6"/>
<dbReference type="SFLD" id="SFLDG01101">
    <property type="entry name" value="Uncharacterised_Radical_SAM_Su"/>
    <property type="match status" value="1"/>
</dbReference>
<feature type="domain" description="Radical SAM core" evidence="7">
    <location>
        <begin position="106"/>
        <end position="324"/>
    </location>
</feature>
<dbReference type="SMART" id="SM00729">
    <property type="entry name" value="Elp3"/>
    <property type="match status" value="1"/>
</dbReference>
<organism evidence="8 9">
    <name type="scientific">candidate division WOR-3 bacterium</name>
    <dbReference type="NCBI Taxonomy" id="2052148"/>
    <lineage>
        <taxon>Bacteria</taxon>
        <taxon>Bacteria division WOR-3</taxon>
    </lineage>
</organism>
<dbReference type="SUPFAM" id="SSF102114">
    <property type="entry name" value="Radical SAM enzymes"/>
    <property type="match status" value="1"/>
</dbReference>
<feature type="binding site" evidence="6">
    <location>
        <position position="121"/>
    </location>
    <ligand>
        <name>[4Fe-4S] cluster</name>
        <dbReference type="ChEBI" id="CHEBI:49883"/>
        <note>4Fe-4S-S-AdoMet</note>
    </ligand>
</feature>
<keyword evidence="3 6" id="KW-0479">Metal-binding</keyword>
<dbReference type="GO" id="GO:0003824">
    <property type="term" value="F:catalytic activity"/>
    <property type="evidence" value="ECO:0007669"/>
    <property type="project" value="InterPro"/>
</dbReference>
<evidence type="ECO:0000256" key="4">
    <source>
        <dbReference type="ARBA" id="ARBA00023004"/>
    </source>
</evidence>
<keyword evidence="2 6" id="KW-0949">S-adenosyl-L-methionine</keyword>
<comment type="cofactor">
    <cofactor evidence="6">
        <name>[4Fe-4S] cluster</name>
        <dbReference type="ChEBI" id="CHEBI:49883"/>
    </cofactor>
    <text evidence="6">Binds 1 [4Fe-4S] cluster. The cluster is coordinated with 3 cysteines and an exchangeable S-adenosyl-L-methionine.</text>
</comment>
<dbReference type="PANTHER" id="PTHR30352:SF5">
    <property type="entry name" value="PYRUVATE FORMATE-LYASE 1-ACTIVATING ENZYME"/>
    <property type="match status" value="1"/>
</dbReference>
<dbReference type="EMBL" id="QNBE01000116">
    <property type="protein sequence ID" value="RKX68962.1"/>
    <property type="molecule type" value="Genomic_DNA"/>
</dbReference>
<keyword evidence="5 6" id="KW-0411">Iron-sulfur</keyword>
<dbReference type="InterPro" id="IPR058240">
    <property type="entry name" value="rSAM_sf"/>
</dbReference>
<dbReference type="GO" id="GO:0051539">
    <property type="term" value="F:4 iron, 4 sulfur cluster binding"/>
    <property type="evidence" value="ECO:0007669"/>
    <property type="project" value="UniProtKB-KW"/>
</dbReference>
<dbReference type="InterPro" id="IPR006638">
    <property type="entry name" value="Elp3/MiaA/NifB-like_rSAM"/>
</dbReference>
<evidence type="ECO:0000313" key="8">
    <source>
        <dbReference type="EMBL" id="RKX68962.1"/>
    </source>
</evidence>
<protein>
    <submittedName>
        <fullName evidence="8">AmmeMemoRadiSam system radical SAM enzyme</fullName>
    </submittedName>
</protein>
<evidence type="ECO:0000259" key="7">
    <source>
        <dbReference type="PROSITE" id="PS51918"/>
    </source>
</evidence>
<name>A0A660SEG6_UNCW3</name>
<comment type="caution">
    <text evidence="8">The sequence shown here is derived from an EMBL/GenBank/DDBJ whole genome shotgun (WGS) entry which is preliminary data.</text>
</comment>
<dbReference type="CDD" id="cd01335">
    <property type="entry name" value="Radical_SAM"/>
    <property type="match status" value="1"/>
</dbReference>
<dbReference type="NCBIfam" id="TIGR04337">
    <property type="entry name" value="AmmeMemoSam_rS"/>
    <property type="match status" value="1"/>
</dbReference>
<feature type="binding site" evidence="6">
    <location>
        <position position="128"/>
    </location>
    <ligand>
        <name>[4Fe-4S] cluster</name>
        <dbReference type="ChEBI" id="CHEBI:49883"/>
        <note>4Fe-4S-S-AdoMet</note>
    </ligand>
</feature>
<keyword evidence="1" id="KW-0004">4Fe-4S</keyword>
<dbReference type="SFLD" id="SFLDS00029">
    <property type="entry name" value="Radical_SAM"/>
    <property type="match status" value="1"/>
</dbReference>
<dbReference type="Pfam" id="PF04055">
    <property type="entry name" value="Radical_SAM"/>
    <property type="match status" value="1"/>
</dbReference>
<evidence type="ECO:0000256" key="5">
    <source>
        <dbReference type="ARBA" id="ARBA00023014"/>
    </source>
</evidence>
<dbReference type="PROSITE" id="PS51918">
    <property type="entry name" value="RADICAL_SAM"/>
    <property type="match status" value="1"/>
</dbReference>
<dbReference type="InterPro" id="IPR034457">
    <property type="entry name" value="Organic_radical-activating"/>
</dbReference>
<gene>
    <name evidence="8" type="primary">amrS</name>
    <name evidence="8" type="ORF">DRP53_09575</name>
</gene>
<evidence type="ECO:0000313" key="9">
    <source>
        <dbReference type="Proteomes" id="UP000268469"/>
    </source>
</evidence>
<dbReference type="GO" id="GO:0046872">
    <property type="term" value="F:metal ion binding"/>
    <property type="evidence" value="ECO:0007669"/>
    <property type="project" value="UniProtKB-KW"/>
</dbReference>
<dbReference type="InterPro" id="IPR013785">
    <property type="entry name" value="Aldolase_TIM"/>
</dbReference>
<dbReference type="InterPro" id="IPR016431">
    <property type="entry name" value="Pyrv-formate_lyase-activ_prd"/>
</dbReference>
<sequence>MLTPIWSERLNRRDFIKSCIALASLGVTTLKGQEYGLIGRKEARYYRSMKDGKVQCQLCPHGCIVPKGRRGLCRVRENRDGRYFTLVYGNPCAVHLDPIEKKPLFHFLPGTTALSIATAGCNFSCKYCQNWEISQARPEDTVNIKTSPSEIVDLALRRRSLFKSHTIAYTYTEPSIFYEFMLDTARLAKKRGIRNIYHSNGFLREEPLKELCHYLDGANIDLKSFREEFYNDICGGSLKPVLNTLKTLRKQGVHLEVTNLVVPTLNDGDDEIRDLSRWIIDNLGSETPVHFSRFYPMYRLTQLTPTPVETLRRVVELAKGEGLKFVYMGNVPNNEFEDTYCPNCGRVLINRRGYQILSNRIKGGKCSYCGREIPGVWS</sequence>
<keyword evidence="4 6" id="KW-0408">Iron</keyword>
<proteinExistence type="predicted"/>
<reference evidence="8 9" key="1">
    <citation type="submission" date="2018-06" db="EMBL/GenBank/DDBJ databases">
        <title>Extensive metabolic versatility and redundancy in microbially diverse, dynamic hydrothermal sediments.</title>
        <authorList>
            <person name="Dombrowski N."/>
            <person name="Teske A."/>
            <person name="Baker B.J."/>
        </authorList>
    </citation>
    <scope>NUCLEOTIDE SEQUENCE [LARGE SCALE GENOMIC DNA]</scope>
    <source>
        <strain evidence="8">B36_G15</strain>
    </source>
</reference>
<dbReference type="PIRSF" id="PIRSF004869">
    <property type="entry name" value="PflX_prd"/>
    <property type="match status" value="1"/>
</dbReference>
<dbReference type="InterPro" id="IPR007197">
    <property type="entry name" value="rSAM"/>
</dbReference>
<dbReference type="Proteomes" id="UP000268469">
    <property type="component" value="Unassembled WGS sequence"/>
</dbReference>
<accession>A0A660SEG6</accession>
<evidence type="ECO:0000256" key="2">
    <source>
        <dbReference type="ARBA" id="ARBA00022691"/>
    </source>
</evidence>